<feature type="domain" description="SXP/RAL-2 family protein Ani s 5-like cation-binding" evidence="1">
    <location>
        <begin position="18"/>
        <end position="111"/>
    </location>
</feature>
<feature type="non-terminal residue" evidence="2">
    <location>
        <position position="174"/>
    </location>
</feature>
<evidence type="ECO:0000313" key="3">
    <source>
        <dbReference type="Proteomes" id="UP001177023"/>
    </source>
</evidence>
<sequence length="174" mass="19228">MRVPDLPFFKGLSDKDVQEFVSIAKNTTLPKNEIEAKEADWATEKKIREQYDEFVQNVTDTKSEVHRIRTDLVNQLNSKMDELEGIEDDKTLTLPEVANKTAAFWATLKTEDDRLARAIFMVRNLTGIALFPAVTQKPNVTPMIAAGPVTITMKAGSAAASASSTPQQNNSTSV</sequence>
<keyword evidence="3" id="KW-1185">Reference proteome</keyword>
<comment type="caution">
    <text evidence="2">The sequence shown here is derived from an EMBL/GenBank/DDBJ whole genome shotgun (WGS) entry which is preliminary data.</text>
</comment>
<dbReference type="InterPro" id="IPR003677">
    <property type="entry name" value="ANIS5_cation-bd"/>
</dbReference>
<evidence type="ECO:0000313" key="2">
    <source>
        <dbReference type="EMBL" id="CAJ0581034.1"/>
    </source>
</evidence>
<dbReference type="AlphaFoldDB" id="A0AA36D751"/>
<dbReference type="EMBL" id="CATQJA010002662">
    <property type="protein sequence ID" value="CAJ0581034.1"/>
    <property type="molecule type" value="Genomic_DNA"/>
</dbReference>
<dbReference type="Pfam" id="PF02520">
    <property type="entry name" value="ANIS5_cation-bd"/>
    <property type="match status" value="1"/>
</dbReference>
<evidence type="ECO:0000259" key="1">
    <source>
        <dbReference type="Pfam" id="PF02520"/>
    </source>
</evidence>
<reference evidence="2" key="1">
    <citation type="submission" date="2023-06" db="EMBL/GenBank/DDBJ databases">
        <authorList>
            <person name="Delattre M."/>
        </authorList>
    </citation>
    <scope>NUCLEOTIDE SEQUENCE</scope>
    <source>
        <strain evidence="2">AF72</strain>
    </source>
</reference>
<organism evidence="2 3">
    <name type="scientific">Mesorhabditis spiculigera</name>
    <dbReference type="NCBI Taxonomy" id="96644"/>
    <lineage>
        <taxon>Eukaryota</taxon>
        <taxon>Metazoa</taxon>
        <taxon>Ecdysozoa</taxon>
        <taxon>Nematoda</taxon>
        <taxon>Chromadorea</taxon>
        <taxon>Rhabditida</taxon>
        <taxon>Rhabditina</taxon>
        <taxon>Rhabditomorpha</taxon>
        <taxon>Rhabditoidea</taxon>
        <taxon>Rhabditidae</taxon>
        <taxon>Mesorhabditinae</taxon>
        <taxon>Mesorhabditis</taxon>
    </lineage>
</organism>
<proteinExistence type="predicted"/>
<dbReference type="Proteomes" id="UP001177023">
    <property type="component" value="Unassembled WGS sequence"/>
</dbReference>
<dbReference type="PANTHER" id="PTHR21593:SF36">
    <property type="entry name" value="DUF148 DOMAIN-CONTAINING PROTEIN-RELATED"/>
    <property type="match status" value="1"/>
</dbReference>
<accession>A0AA36D751</accession>
<dbReference type="PANTHER" id="PTHR21593">
    <property type="entry name" value="PRION-LIKE- Q/N-RICH -DOMAIN-BEARING PROTEIN PROTEIN"/>
    <property type="match status" value="1"/>
</dbReference>
<gene>
    <name evidence="2" type="ORF">MSPICULIGERA_LOCUS19203</name>
</gene>
<dbReference type="InterPro" id="IPR052823">
    <property type="entry name" value="SXP/RAL-2_related"/>
</dbReference>
<name>A0AA36D751_9BILA</name>
<protein>
    <recommendedName>
        <fullName evidence="1">SXP/RAL-2 family protein Ani s 5-like cation-binding domain-containing protein</fullName>
    </recommendedName>
</protein>